<dbReference type="EMBL" id="BJWL01000006">
    <property type="protein sequence ID" value="GFY89679.1"/>
    <property type="molecule type" value="Genomic_DNA"/>
</dbReference>
<dbReference type="GO" id="GO:0005634">
    <property type="term" value="C:nucleus"/>
    <property type="evidence" value="ECO:0007669"/>
    <property type="project" value="UniProtKB-SubCell"/>
</dbReference>
<comment type="caution">
    <text evidence="17">The sequence shown here is derived from an EMBL/GenBank/DDBJ whole genome shotgun (WGS) entry which is preliminary data.</text>
</comment>
<evidence type="ECO:0000256" key="5">
    <source>
        <dbReference type="ARBA" id="ARBA00022833"/>
    </source>
</evidence>
<dbReference type="InterPro" id="IPR001005">
    <property type="entry name" value="SANT/Myb"/>
</dbReference>
<feature type="compositionally biased region" description="Polar residues" evidence="11">
    <location>
        <begin position="924"/>
        <end position="934"/>
    </location>
</feature>
<feature type="compositionally biased region" description="Polar residues" evidence="11">
    <location>
        <begin position="438"/>
        <end position="447"/>
    </location>
</feature>
<feature type="compositionally biased region" description="Basic and acidic residues" evidence="11">
    <location>
        <begin position="704"/>
        <end position="721"/>
    </location>
</feature>
<feature type="domain" description="Myb-like" evidence="12">
    <location>
        <begin position="367"/>
        <end position="417"/>
    </location>
</feature>
<feature type="compositionally biased region" description="Basic and acidic residues" evidence="11">
    <location>
        <begin position="654"/>
        <end position="679"/>
    </location>
</feature>
<feature type="domain" description="HTH myb-type" evidence="16">
    <location>
        <begin position="367"/>
        <end position="421"/>
    </location>
</feature>
<protein>
    <submittedName>
        <fullName evidence="17">DNA-binding family protein</fullName>
    </submittedName>
</protein>
<reference evidence="17 18" key="1">
    <citation type="submission" date="2019-07" db="EMBL/GenBank/DDBJ databases">
        <title>De Novo Assembly of kiwifruit Actinidia rufa.</title>
        <authorList>
            <person name="Sugita-Konishi S."/>
            <person name="Sato K."/>
            <person name="Mori E."/>
            <person name="Abe Y."/>
            <person name="Kisaki G."/>
            <person name="Hamano K."/>
            <person name="Suezawa K."/>
            <person name="Otani M."/>
            <person name="Fukuda T."/>
            <person name="Manabe T."/>
            <person name="Gomi K."/>
            <person name="Tabuchi M."/>
            <person name="Akimitsu K."/>
            <person name="Kataoka I."/>
        </authorList>
    </citation>
    <scope>NUCLEOTIDE SEQUENCE [LARGE SCALE GENOMIC DNA]</scope>
    <source>
        <strain evidence="18">cv. Fuchu</strain>
    </source>
</reference>
<dbReference type="InterPro" id="IPR017930">
    <property type="entry name" value="Myb_dom"/>
</dbReference>
<organism evidence="17 18">
    <name type="scientific">Actinidia rufa</name>
    <dbReference type="NCBI Taxonomy" id="165716"/>
    <lineage>
        <taxon>Eukaryota</taxon>
        <taxon>Viridiplantae</taxon>
        <taxon>Streptophyta</taxon>
        <taxon>Embryophyta</taxon>
        <taxon>Tracheophyta</taxon>
        <taxon>Spermatophyta</taxon>
        <taxon>Magnoliopsida</taxon>
        <taxon>eudicotyledons</taxon>
        <taxon>Gunneridae</taxon>
        <taxon>Pentapetalae</taxon>
        <taxon>asterids</taxon>
        <taxon>Ericales</taxon>
        <taxon>Actinidiaceae</taxon>
        <taxon>Actinidia</taxon>
    </lineage>
</organism>
<feature type="compositionally biased region" description="Polar residues" evidence="11">
    <location>
        <begin position="941"/>
        <end position="959"/>
    </location>
</feature>
<dbReference type="FunFam" id="1.10.10.60:FF:000014">
    <property type="entry name" value="SWI/SNF complex subunit SMARCC2 isoform C"/>
    <property type="match status" value="1"/>
</dbReference>
<dbReference type="SUPFAM" id="SSF46689">
    <property type="entry name" value="Homeodomain-like"/>
    <property type="match status" value="2"/>
</dbReference>
<dbReference type="PROSITE" id="PS01357">
    <property type="entry name" value="ZF_ZZ_1"/>
    <property type="match status" value="1"/>
</dbReference>
<dbReference type="Gene3D" id="1.10.10.60">
    <property type="entry name" value="Homeodomain-like"/>
    <property type="match status" value="1"/>
</dbReference>
<keyword evidence="9" id="KW-0539">Nucleus</keyword>
<dbReference type="SMART" id="SM00717">
    <property type="entry name" value="SANT"/>
    <property type="match status" value="1"/>
</dbReference>
<dbReference type="PANTHER" id="PTHR12802:SF41">
    <property type="entry name" value="BRAHMA ASSOCIATED PROTEIN 155 KDA"/>
    <property type="match status" value="1"/>
</dbReference>
<evidence type="ECO:0000256" key="8">
    <source>
        <dbReference type="ARBA" id="ARBA00023163"/>
    </source>
</evidence>
<dbReference type="Pfam" id="PF00569">
    <property type="entry name" value="ZZ"/>
    <property type="match status" value="1"/>
</dbReference>
<dbReference type="InterPro" id="IPR032451">
    <property type="entry name" value="SMARCC_C"/>
</dbReference>
<evidence type="ECO:0000259" key="12">
    <source>
        <dbReference type="PROSITE" id="PS50090"/>
    </source>
</evidence>
<evidence type="ECO:0000259" key="15">
    <source>
        <dbReference type="PROSITE" id="PS51293"/>
    </source>
</evidence>
<keyword evidence="6" id="KW-0805">Transcription regulation</keyword>
<dbReference type="CDD" id="cd02336">
    <property type="entry name" value="ZZ_RSC8"/>
    <property type="match status" value="1"/>
</dbReference>
<keyword evidence="7 17" id="KW-0238">DNA-binding</keyword>
<feature type="region of interest" description="Disordered" evidence="11">
    <location>
        <begin position="593"/>
        <end position="802"/>
    </location>
</feature>
<evidence type="ECO:0000256" key="10">
    <source>
        <dbReference type="PROSITE-ProRule" id="PRU00228"/>
    </source>
</evidence>
<evidence type="ECO:0000256" key="4">
    <source>
        <dbReference type="ARBA" id="ARBA00022771"/>
    </source>
</evidence>
<keyword evidence="5" id="KW-0862">Zinc</keyword>
<evidence type="ECO:0000313" key="17">
    <source>
        <dbReference type="EMBL" id="GFY89679.1"/>
    </source>
</evidence>
<feature type="compositionally biased region" description="Basic and acidic residues" evidence="11">
    <location>
        <begin position="117"/>
        <end position="127"/>
    </location>
</feature>
<feature type="compositionally biased region" description="Polar residues" evidence="11">
    <location>
        <begin position="50"/>
        <end position="66"/>
    </location>
</feature>
<dbReference type="Pfam" id="PF16495">
    <property type="entry name" value="SWIRM-assoc_1"/>
    <property type="match status" value="1"/>
</dbReference>
<dbReference type="Pfam" id="PF04433">
    <property type="entry name" value="SWIRM"/>
    <property type="match status" value="1"/>
</dbReference>
<dbReference type="InterPro" id="IPR043145">
    <property type="entry name" value="Znf_ZZ_sf"/>
</dbReference>
<evidence type="ECO:0000256" key="9">
    <source>
        <dbReference type="ARBA" id="ARBA00023242"/>
    </source>
</evidence>
<feature type="compositionally biased region" description="Polar residues" evidence="11">
    <location>
        <begin position="89"/>
        <end position="100"/>
    </location>
</feature>
<dbReference type="OrthoDB" id="118550at2759"/>
<feature type="domain" description="ZZ-type" evidence="13">
    <location>
        <begin position="313"/>
        <end position="367"/>
    </location>
</feature>
<evidence type="ECO:0000259" key="16">
    <source>
        <dbReference type="PROSITE" id="PS51294"/>
    </source>
</evidence>
<dbReference type="PROSITE" id="PS50090">
    <property type="entry name" value="MYB_LIKE"/>
    <property type="match status" value="1"/>
</dbReference>
<evidence type="ECO:0000256" key="6">
    <source>
        <dbReference type="ARBA" id="ARBA00023015"/>
    </source>
</evidence>
<dbReference type="PANTHER" id="PTHR12802">
    <property type="entry name" value="SWI/SNF COMPLEX-RELATED"/>
    <property type="match status" value="1"/>
</dbReference>
<dbReference type="PROSITE" id="PS50934">
    <property type="entry name" value="SWIRM"/>
    <property type="match status" value="1"/>
</dbReference>
<evidence type="ECO:0000256" key="3">
    <source>
        <dbReference type="ARBA" id="ARBA00022723"/>
    </source>
</evidence>
<dbReference type="PROSITE" id="PS51293">
    <property type="entry name" value="SANT"/>
    <property type="match status" value="1"/>
</dbReference>
<dbReference type="Gene3D" id="1.10.10.10">
    <property type="entry name" value="Winged helix-like DNA-binding domain superfamily/Winged helix DNA-binding domain"/>
    <property type="match status" value="1"/>
</dbReference>
<feature type="compositionally biased region" description="Basic and acidic residues" evidence="11">
    <location>
        <begin position="686"/>
        <end position="697"/>
    </location>
</feature>
<evidence type="ECO:0000256" key="1">
    <source>
        <dbReference type="ARBA" id="ARBA00004123"/>
    </source>
</evidence>
<dbReference type="InterPro" id="IPR007526">
    <property type="entry name" value="SWIRM"/>
</dbReference>
<dbReference type="CDD" id="cd00167">
    <property type="entry name" value="SANT"/>
    <property type="match status" value="1"/>
</dbReference>
<feature type="compositionally biased region" description="Polar residues" evidence="11">
    <location>
        <begin position="765"/>
        <end position="777"/>
    </location>
</feature>
<evidence type="ECO:0000259" key="14">
    <source>
        <dbReference type="PROSITE" id="PS50934"/>
    </source>
</evidence>
<evidence type="ECO:0000313" key="18">
    <source>
        <dbReference type="Proteomes" id="UP000585474"/>
    </source>
</evidence>
<evidence type="ECO:0000259" key="13">
    <source>
        <dbReference type="PROSITE" id="PS50135"/>
    </source>
</evidence>
<dbReference type="Gene3D" id="3.30.60.90">
    <property type="match status" value="1"/>
</dbReference>
<dbReference type="Proteomes" id="UP000585474">
    <property type="component" value="Unassembled WGS sequence"/>
</dbReference>
<name>A0A7J0EUN0_9ERIC</name>
<feature type="region of interest" description="Disordered" evidence="11">
    <location>
        <begin position="434"/>
        <end position="457"/>
    </location>
</feature>
<accession>A0A7J0EUN0</accession>
<evidence type="ECO:0000256" key="7">
    <source>
        <dbReference type="ARBA" id="ARBA00023125"/>
    </source>
</evidence>
<feature type="compositionally biased region" description="Basic and acidic residues" evidence="11">
    <location>
        <begin position="615"/>
        <end position="633"/>
    </location>
</feature>
<evidence type="ECO:0000256" key="2">
    <source>
        <dbReference type="ARBA" id="ARBA00022473"/>
    </source>
</evidence>
<dbReference type="InterPro" id="IPR036388">
    <property type="entry name" value="WH-like_DNA-bd_sf"/>
</dbReference>
<dbReference type="GO" id="GO:0008270">
    <property type="term" value="F:zinc ion binding"/>
    <property type="evidence" value="ECO:0007669"/>
    <property type="project" value="UniProtKB-KW"/>
</dbReference>
<comment type="subcellular location">
    <subcellularLocation>
        <location evidence="1">Nucleus</location>
    </subcellularLocation>
</comment>
<feature type="region of interest" description="Disordered" evidence="11">
    <location>
        <begin position="924"/>
        <end position="966"/>
    </location>
</feature>
<keyword evidence="3" id="KW-0479">Metal-binding</keyword>
<dbReference type="SUPFAM" id="SSF57850">
    <property type="entry name" value="RING/U-box"/>
    <property type="match status" value="1"/>
</dbReference>
<dbReference type="Pfam" id="PF00249">
    <property type="entry name" value="Myb_DNA-binding"/>
    <property type="match status" value="1"/>
</dbReference>
<dbReference type="SMART" id="SM00291">
    <property type="entry name" value="ZnF_ZZ"/>
    <property type="match status" value="1"/>
</dbReference>
<feature type="domain" description="SWIRM" evidence="14">
    <location>
        <begin position="153"/>
        <end position="250"/>
    </location>
</feature>
<sequence>MEEKRKDAGNQPTASSAAASTVTPTKLLEATAAAEPPSSRRRGGQKRKASNINGGNASTPTTTSSKRQAREKPSAVTHAPIHNGPFTRARQSPATPSDASMKSEAETVAPPGTGGREAVRTAEETGREKAWEALEAKIEAEYAAIRSRDSNAHVVPIPAGWFSWTAIHPLEEQVMPSFFNGKSEKRTPEIYREIRNWIMRKFHANPNTLIELKDLSELSIGELDVKQEVLEFLDHWGLINYHPFPDSDSAMLNTDGDVPSKTDSLIEKLYRFETEQSSAPVVPRTNVMTSAAPSGLFPESSVAEELLRSEGPDVEYHCNSCSADCSRKRYHCQKQADFDLCTECFNNGKFDSDMSPMDFIIMEPAEAAGVSGGKWTDQETLLLLEALELYKENWNEIAEHVATKTKAQCILHFIQMPIEDTFMDCDGEIDARIKENADPTTENNDSSAPKGEPETMESTIGADENLLESAPVEISKPDDASELKVGQETDENCALKALKEAFEAVGSFPTPGGRFSFADAGNPVMTLAAFLARLVEPNAATALVRSSLKSISGNSSSVQLAARHCFLLQDPPSDEKKSADSERDVTEMIEKDAQKNEENQIEENSNSVLDSGDLPNDHDKEKNKDYARDECIEKSAQVMGTREEEGLISSNKSDNPDLPKDLATRDGKASDDVAPKAEIHQNSAKESSDKTSDESGKPDLLIDTEERSAKESEDDKPKEEIPSTSAEGPGDRTSEEGPSHSAETAKRAVVDPDSLPSEKKKPDQLITSNSVAGSEINTGVGETKDCNNQNQNPSETKDHQNIDNMKRAAVTALSAAAVKAKLLADHEEDQIRQLATLLIQKQLHKLETKLAFFTEMESVVMRVREQMERSKQRLYQERAQIIASRLGYSAQSSRPMQQSLPINRVAMGFANSAAKPPMVMTSQRPPILRSSNTAGLPPPSNAFSPATSAGNPVRPTNQDKIPFATK</sequence>
<proteinExistence type="predicted"/>
<gene>
    <name evidence="17" type="ORF">Acr_06g0016190</name>
</gene>
<feature type="region of interest" description="Disordered" evidence="11">
    <location>
        <begin position="1"/>
        <end position="127"/>
    </location>
</feature>
<feature type="domain" description="SANT" evidence="15">
    <location>
        <begin position="370"/>
        <end position="421"/>
    </location>
</feature>
<dbReference type="PROSITE" id="PS50135">
    <property type="entry name" value="ZF_ZZ_2"/>
    <property type="match status" value="1"/>
</dbReference>
<keyword evidence="8" id="KW-0804">Transcription</keyword>
<feature type="compositionally biased region" description="Basic residues" evidence="11">
    <location>
        <begin position="39"/>
        <end position="49"/>
    </location>
</feature>
<dbReference type="PROSITE" id="PS51294">
    <property type="entry name" value="HTH_MYB"/>
    <property type="match status" value="1"/>
</dbReference>
<feature type="compositionally biased region" description="Basic and acidic residues" evidence="11">
    <location>
        <begin position="729"/>
        <end position="763"/>
    </location>
</feature>
<keyword evidence="18" id="KW-1185">Reference proteome</keyword>
<dbReference type="InterPro" id="IPR000433">
    <property type="entry name" value="Znf_ZZ"/>
</dbReference>
<dbReference type="AlphaFoldDB" id="A0A7J0EUN0"/>
<keyword evidence="4 10" id="KW-0863">Zinc-finger</keyword>
<keyword evidence="2" id="KW-0217">Developmental protein</keyword>
<dbReference type="InterPro" id="IPR041984">
    <property type="entry name" value="Rsc8/Ssr1/Ssr2_ZZ"/>
</dbReference>
<evidence type="ECO:0000256" key="11">
    <source>
        <dbReference type="SAM" id="MobiDB-lite"/>
    </source>
</evidence>
<dbReference type="GO" id="GO:0003677">
    <property type="term" value="F:DNA binding"/>
    <property type="evidence" value="ECO:0007669"/>
    <property type="project" value="UniProtKB-KW"/>
</dbReference>
<dbReference type="InterPro" id="IPR017884">
    <property type="entry name" value="SANT_dom"/>
</dbReference>
<dbReference type="InterPro" id="IPR009057">
    <property type="entry name" value="Homeodomain-like_sf"/>
</dbReference>
<feature type="compositionally biased region" description="Low complexity" evidence="11">
    <location>
        <begin position="12"/>
        <end position="25"/>
    </location>
</feature>